<dbReference type="GO" id="GO:1990414">
    <property type="term" value="P:replication-born double-strand break repair via sister chromatid exchange"/>
    <property type="evidence" value="ECO:0007669"/>
    <property type="project" value="TreeGrafter"/>
</dbReference>
<dbReference type="GO" id="GO:0071169">
    <property type="term" value="P:establishment of protein localization to chromatin"/>
    <property type="evidence" value="ECO:0007669"/>
    <property type="project" value="TreeGrafter"/>
</dbReference>
<proteinExistence type="inferred from homology"/>
<evidence type="ECO:0000256" key="2">
    <source>
        <dbReference type="SAM" id="MobiDB-lite"/>
    </source>
</evidence>
<dbReference type="GO" id="GO:0010468">
    <property type="term" value="P:regulation of gene expression"/>
    <property type="evidence" value="ECO:0007669"/>
    <property type="project" value="InterPro"/>
</dbReference>
<evidence type="ECO:0000313" key="5">
    <source>
        <dbReference type="Proteomes" id="UP000226192"/>
    </source>
</evidence>
<evidence type="ECO:0000259" key="3">
    <source>
        <dbReference type="Pfam" id="PF12830"/>
    </source>
</evidence>
<dbReference type="Pfam" id="PF12830">
    <property type="entry name" value="Nipped-B_C"/>
    <property type="match status" value="1"/>
</dbReference>
<protein>
    <recommendedName>
        <fullName evidence="1">Sister chromatid cohesion protein</fullName>
    </recommendedName>
</protein>
<keyword evidence="5" id="KW-1185">Reference proteome</keyword>
<dbReference type="PANTHER" id="PTHR21704:SF18">
    <property type="entry name" value="NIPPED-B-LIKE PROTEIN"/>
    <property type="match status" value="1"/>
</dbReference>
<comment type="similarity">
    <text evidence="1">Belongs to the SCC2/Nipped-B family.</text>
</comment>
<comment type="subcellular location">
    <subcellularLocation>
        <location evidence="1">Nucleus</location>
    </subcellularLocation>
</comment>
<keyword evidence="1" id="KW-0677">Repeat</keyword>
<keyword evidence="1" id="KW-0131">Cell cycle</keyword>
<dbReference type="GO" id="GO:0034087">
    <property type="term" value="P:establishment of mitotic sister chromatid cohesion"/>
    <property type="evidence" value="ECO:0007669"/>
    <property type="project" value="TreeGrafter"/>
</dbReference>
<dbReference type="InterPro" id="IPR033031">
    <property type="entry name" value="Scc2/Nipped-B"/>
</dbReference>
<organism evidence="4 5">
    <name type="scientific">Ophiocordyceps australis</name>
    <dbReference type="NCBI Taxonomy" id="1399860"/>
    <lineage>
        <taxon>Eukaryota</taxon>
        <taxon>Fungi</taxon>
        <taxon>Dikarya</taxon>
        <taxon>Ascomycota</taxon>
        <taxon>Pezizomycotina</taxon>
        <taxon>Sordariomycetes</taxon>
        <taxon>Hypocreomycetidae</taxon>
        <taxon>Hypocreales</taxon>
        <taxon>Ophiocordycipitaceae</taxon>
        <taxon>Ophiocordyceps</taxon>
    </lineage>
</organism>
<feature type="domain" description="Sister chromatid cohesion C-terminal" evidence="3">
    <location>
        <begin position="35"/>
        <end position="125"/>
    </location>
</feature>
<evidence type="ECO:0000256" key="1">
    <source>
        <dbReference type="RuleBase" id="RU364107"/>
    </source>
</evidence>
<dbReference type="GO" id="GO:0003682">
    <property type="term" value="F:chromatin binding"/>
    <property type="evidence" value="ECO:0007669"/>
    <property type="project" value="TreeGrafter"/>
</dbReference>
<dbReference type="GO" id="GO:0090694">
    <property type="term" value="C:Scc2-Scc4 cohesin loading complex"/>
    <property type="evidence" value="ECO:0007669"/>
    <property type="project" value="TreeGrafter"/>
</dbReference>
<reference evidence="4 5" key="1">
    <citation type="submission" date="2017-06" db="EMBL/GenBank/DDBJ databases">
        <title>Ant-infecting Ophiocordyceps genomes reveal a high diversity of potential behavioral manipulation genes and a possible major role for enterotoxins.</title>
        <authorList>
            <person name="De Bekker C."/>
            <person name="Evans H.C."/>
            <person name="Brachmann A."/>
            <person name="Hughes D.P."/>
        </authorList>
    </citation>
    <scope>NUCLEOTIDE SEQUENCE [LARGE SCALE GENOMIC DNA]</scope>
    <source>
        <strain evidence="4 5">Map64</strain>
    </source>
</reference>
<dbReference type="PANTHER" id="PTHR21704">
    <property type="entry name" value="NIPPED-B-LIKE PROTEIN DELANGIN SCC2-RELATED"/>
    <property type="match status" value="1"/>
</dbReference>
<dbReference type="GO" id="GO:0061775">
    <property type="term" value="F:cohesin loader activity"/>
    <property type="evidence" value="ECO:0007669"/>
    <property type="project" value="InterPro"/>
</dbReference>
<dbReference type="AlphaFoldDB" id="A0A2C5Y8N9"/>
<keyword evidence="1" id="KW-0539">Nucleus</keyword>
<dbReference type="STRING" id="1399860.A0A2C5Y8N9"/>
<comment type="caution">
    <text evidence="4">The sequence shown here is derived from an EMBL/GenBank/DDBJ whole genome shotgun (WGS) entry which is preliminary data.</text>
</comment>
<evidence type="ECO:0000313" key="4">
    <source>
        <dbReference type="EMBL" id="PHH65845.1"/>
    </source>
</evidence>
<dbReference type="Proteomes" id="UP000226192">
    <property type="component" value="Unassembled WGS sequence"/>
</dbReference>
<dbReference type="GO" id="GO:0140588">
    <property type="term" value="P:chromatin looping"/>
    <property type="evidence" value="ECO:0007669"/>
    <property type="project" value="InterPro"/>
</dbReference>
<accession>A0A2C5Y8N9</accession>
<gene>
    <name evidence="4" type="ORF">CDD81_1214</name>
</gene>
<dbReference type="OrthoDB" id="418242at2759"/>
<feature type="region of interest" description="Disordered" evidence="2">
    <location>
        <begin position="1"/>
        <end position="21"/>
    </location>
</feature>
<dbReference type="InterPro" id="IPR024986">
    <property type="entry name" value="Nipped-B_C"/>
</dbReference>
<sequence>MTEERRSEQAGSGTGSGIKKKELTVMGGTNFDDVASATTQRFLKDVTRIALGSQDEHAFLAMEVLGSINRQGLTHPKETGVTLITLETSSNRKIAELAFIEHRLLHEKHETVLEREYTKAVQSALARPRTGNDS</sequence>
<dbReference type="EMBL" id="NJET01000013">
    <property type="protein sequence ID" value="PHH65845.1"/>
    <property type="molecule type" value="Genomic_DNA"/>
</dbReference>
<name>A0A2C5Y8N9_9HYPO</name>